<dbReference type="InterPro" id="IPR001173">
    <property type="entry name" value="Glyco_trans_2-like"/>
</dbReference>
<evidence type="ECO:0000313" key="2">
    <source>
        <dbReference type="EMBL" id="SIS10429.1"/>
    </source>
</evidence>
<evidence type="ECO:0000313" key="3">
    <source>
        <dbReference type="Proteomes" id="UP000185936"/>
    </source>
</evidence>
<gene>
    <name evidence="2" type="ORF">SAMN05421752_11165</name>
</gene>
<dbReference type="InterPro" id="IPR029044">
    <property type="entry name" value="Nucleotide-diphossugar_trans"/>
</dbReference>
<keyword evidence="3" id="KW-1185">Reference proteome</keyword>
<dbReference type="PANTHER" id="PTHR43685:SF2">
    <property type="entry name" value="GLYCOSYLTRANSFERASE 2-LIKE DOMAIN-CONTAINING PROTEIN"/>
    <property type="match status" value="1"/>
</dbReference>
<keyword evidence="2" id="KW-0808">Transferase</keyword>
<dbReference type="AlphaFoldDB" id="A0A1N7GCX7"/>
<proteinExistence type="predicted"/>
<dbReference type="Pfam" id="PF00535">
    <property type="entry name" value="Glycos_transf_2"/>
    <property type="match status" value="1"/>
</dbReference>
<reference evidence="3" key="1">
    <citation type="submission" date="2017-01" db="EMBL/GenBank/DDBJ databases">
        <authorList>
            <person name="Varghese N."/>
            <person name="Submissions S."/>
        </authorList>
    </citation>
    <scope>NUCLEOTIDE SEQUENCE [LARGE SCALE GENOMIC DNA]</scope>
    <source>
        <strain evidence="3">type strain: HArc-</strain>
    </source>
</reference>
<dbReference type="OrthoDB" id="46222at2157"/>
<feature type="domain" description="Glycosyltransferase 2-like" evidence="1">
    <location>
        <begin position="9"/>
        <end position="136"/>
    </location>
</feature>
<accession>A0A1N7GCX7</accession>
<dbReference type="RefSeq" id="WP_076609952.1">
    <property type="nucleotide sequence ID" value="NZ_FTNR01000011.1"/>
</dbReference>
<dbReference type="Proteomes" id="UP000185936">
    <property type="component" value="Unassembled WGS sequence"/>
</dbReference>
<protein>
    <submittedName>
        <fullName evidence="2">Glycosyl transferase family 2</fullName>
    </submittedName>
</protein>
<dbReference type="SUPFAM" id="SSF53448">
    <property type="entry name" value="Nucleotide-diphospho-sugar transferases"/>
    <property type="match status" value="1"/>
</dbReference>
<dbReference type="EMBL" id="FTNR01000011">
    <property type="protein sequence ID" value="SIS10429.1"/>
    <property type="molecule type" value="Genomic_DNA"/>
</dbReference>
<dbReference type="STRING" id="308853.SAMN05421752_11165"/>
<dbReference type="PANTHER" id="PTHR43685">
    <property type="entry name" value="GLYCOSYLTRANSFERASE"/>
    <property type="match status" value="1"/>
</dbReference>
<dbReference type="Gene3D" id="3.90.550.10">
    <property type="entry name" value="Spore Coat Polysaccharide Biosynthesis Protein SpsA, Chain A"/>
    <property type="match status" value="1"/>
</dbReference>
<evidence type="ECO:0000259" key="1">
    <source>
        <dbReference type="Pfam" id="PF00535"/>
    </source>
</evidence>
<sequence length="292" mass="32522">MRSNSPDISIIIPVYNNEEGLDQLLKSIAKQTLQDDTFETIVVDNGSTDRTPEVARNHSVTLVFEREVQSSYAARNRGLEEASGNYIAFIDSDCIPEPDWLQTGVEPLVNEEADLVAGRVEFLPTDPSNRSLAELYDSVSHLRTKQAVASGNAPTANLFCRQEIIESIGPFQTDIISGGDTEWTSAATDAGFRLDYAPEATVYHPAREFRSLLRKNHRIGMGGVQRGRVPSVLGWGRMLFPRGPSEMRARLQSEEIGVTWRRILGLFLVDWAANFARASGVTKQYIYEKLQS</sequence>
<dbReference type="GO" id="GO:0016740">
    <property type="term" value="F:transferase activity"/>
    <property type="evidence" value="ECO:0007669"/>
    <property type="project" value="UniProtKB-KW"/>
</dbReference>
<dbReference type="InterPro" id="IPR050834">
    <property type="entry name" value="Glycosyltransf_2"/>
</dbReference>
<organism evidence="2 3">
    <name type="scientific">Natronorubrum thiooxidans</name>
    <dbReference type="NCBI Taxonomy" id="308853"/>
    <lineage>
        <taxon>Archaea</taxon>
        <taxon>Methanobacteriati</taxon>
        <taxon>Methanobacteriota</taxon>
        <taxon>Stenosarchaea group</taxon>
        <taxon>Halobacteria</taxon>
        <taxon>Halobacteriales</taxon>
        <taxon>Natrialbaceae</taxon>
        <taxon>Natronorubrum</taxon>
    </lineage>
</organism>
<name>A0A1N7GCX7_9EURY</name>